<accession>A0A6S6S9V3</accession>
<dbReference type="AlphaFoldDB" id="A0A6S6S9V3"/>
<proteinExistence type="predicted"/>
<organism evidence="1">
    <name type="scientific">uncultured Sulfurovum sp</name>
    <dbReference type="NCBI Taxonomy" id="269237"/>
    <lineage>
        <taxon>Bacteria</taxon>
        <taxon>Pseudomonadati</taxon>
        <taxon>Campylobacterota</taxon>
        <taxon>Epsilonproteobacteria</taxon>
        <taxon>Campylobacterales</taxon>
        <taxon>Sulfurovaceae</taxon>
        <taxon>Sulfurovum</taxon>
        <taxon>environmental samples</taxon>
    </lineage>
</organism>
<dbReference type="EMBL" id="CACVAX010000004">
    <property type="protein sequence ID" value="CAA6801299.1"/>
    <property type="molecule type" value="Genomic_DNA"/>
</dbReference>
<sequence length="41" mass="4917">MLREIITPQSDEYMIHIPKEYINTKVEILVLPFAEVKEEKK</sequence>
<evidence type="ECO:0000313" key="1">
    <source>
        <dbReference type="EMBL" id="CAA6801299.1"/>
    </source>
</evidence>
<name>A0A6S6S9V3_9BACT</name>
<protein>
    <submittedName>
        <fullName evidence="1">Uncharacterized protein</fullName>
    </submittedName>
</protein>
<gene>
    <name evidence="1" type="ORF">HELGO_WM28474</name>
</gene>
<reference evidence="1" key="1">
    <citation type="submission" date="2020-01" db="EMBL/GenBank/DDBJ databases">
        <authorList>
            <person name="Meier V. D."/>
            <person name="Meier V D."/>
        </authorList>
    </citation>
    <scope>NUCLEOTIDE SEQUENCE</scope>
    <source>
        <strain evidence="1">HLG_WM_MAG_04</strain>
    </source>
</reference>